<dbReference type="PANTHER" id="PTHR43434">
    <property type="entry name" value="PHOSPHOGLYCOLATE PHOSPHATASE"/>
    <property type="match status" value="1"/>
</dbReference>
<dbReference type="InterPro" id="IPR050155">
    <property type="entry name" value="HAD-like_hydrolase_sf"/>
</dbReference>
<dbReference type="PANTHER" id="PTHR43434:SF1">
    <property type="entry name" value="PHOSPHOGLYCOLATE PHOSPHATASE"/>
    <property type="match status" value="1"/>
</dbReference>
<reference evidence="1" key="1">
    <citation type="journal article" date="2021" name="PeerJ">
        <title>Extensive microbial diversity within the chicken gut microbiome revealed by metagenomics and culture.</title>
        <authorList>
            <person name="Gilroy R."/>
            <person name="Ravi A."/>
            <person name="Getino M."/>
            <person name="Pursley I."/>
            <person name="Horton D.L."/>
            <person name="Alikhan N.F."/>
            <person name="Baker D."/>
            <person name="Gharbi K."/>
            <person name="Hall N."/>
            <person name="Watson M."/>
            <person name="Adriaenssens E.M."/>
            <person name="Foster-Nyarko E."/>
            <person name="Jarju S."/>
            <person name="Secka A."/>
            <person name="Antonio M."/>
            <person name="Oren A."/>
            <person name="Chaudhuri R.R."/>
            <person name="La Ragione R."/>
            <person name="Hildebrand F."/>
            <person name="Pallen M.J."/>
        </authorList>
    </citation>
    <scope>NUCLEOTIDE SEQUENCE</scope>
    <source>
        <strain evidence="1">B5_2728</strain>
    </source>
</reference>
<keyword evidence="1" id="KW-0378">Hydrolase</keyword>
<dbReference type="Gene3D" id="3.40.50.1000">
    <property type="entry name" value="HAD superfamily/HAD-like"/>
    <property type="match status" value="1"/>
</dbReference>
<dbReference type="SUPFAM" id="SSF56784">
    <property type="entry name" value="HAD-like"/>
    <property type="match status" value="1"/>
</dbReference>
<protein>
    <submittedName>
        <fullName evidence="1">HAD family hydrolase</fullName>
    </submittedName>
</protein>
<accession>A0A948T2S3</accession>
<dbReference type="CDD" id="cd01427">
    <property type="entry name" value="HAD_like"/>
    <property type="match status" value="1"/>
</dbReference>
<dbReference type="EMBL" id="JAHLFP010000036">
    <property type="protein sequence ID" value="MBU3806181.1"/>
    <property type="molecule type" value="Genomic_DNA"/>
</dbReference>
<dbReference type="GO" id="GO:0008967">
    <property type="term" value="F:phosphoglycolate phosphatase activity"/>
    <property type="evidence" value="ECO:0007669"/>
    <property type="project" value="TreeGrafter"/>
</dbReference>
<reference evidence="1" key="2">
    <citation type="submission" date="2021-04" db="EMBL/GenBank/DDBJ databases">
        <authorList>
            <person name="Gilroy R."/>
        </authorList>
    </citation>
    <scope>NUCLEOTIDE SEQUENCE</scope>
    <source>
        <strain evidence="1">B5_2728</strain>
    </source>
</reference>
<evidence type="ECO:0000313" key="2">
    <source>
        <dbReference type="Proteomes" id="UP000713596"/>
    </source>
</evidence>
<dbReference type="Proteomes" id="UP000713596">
    <property type="component" value="Unassembled WGS sequence"/>
</dbReference>
<dbReference type="GO" id="GO:0006281">
    <property type="term" value="P:DNA repair"/>
    <property type="evidence" value="ECO:0007669"/>
    <property type="project" value="TreeGrafter"/>
</dbReference>
<gene>
    <name evidence="1" type="ORF">H9882_04740</name>
</gene>
<dbReference type="InterPro" id="IPR023198">
    <property type="entry name" value="PGP-like_dom2"/>
</dbReference>
<dbReference type="AlphaFoldDB" id="A0A948T2S3"/>
<dbReference type="SFLD" id="SFLDS00003">
    <property type="entry name" value="Haloacid_Dehalogenase"/>
    <property type="match status" value="1"/>
</dbReference>
<organism evidence="1 2">
    <name type="scientific">Candidatus Allofournierella pullistercoris</name>
    <dbReference type="NCBI Taxonomy" id="2838597"/>
    <lineage>
        <taxon>Bacteria</taxon>
        <taxon>Bacillati</taxon>
        <taxon>Bacillota</taxon>
        <taxon>Clostridia</taxon>
        <taxon>Eubacteriales</taxon>
        <taxon>Oscillospiraceae</taxon>
        <taxon>Allofournierella</taxon>
    </lineage>
</organism>
<evidence type="ECO:0000313" key="1">
    <source>
        <dbReference type="EMBL" id="MBU3806181.1"/>
    </source>
</evidence>
<name>A0A948T2S3_9FIRM</name>
<sequence>MYKPSLILWDWNGTLLDDLSLCVDQLNGLLERWGYPQQYDLEGYREVFGFPIRTYYEKAGFDFQRHPFEELALDYMNHYLPAAERCGLCVGAKQVLHAIQQAGIPQVVLSASPQDVLEEQVARYGLSDFFDKLLGQKDHYAAGKIETGLAFIRQHHLDAGQAVMIGDTLHDWEVAKAMGTGCILSASGHHSFQRLSTAGVPVVENLLAVPSYLNLTR</sequence>
<comment type="caution">
    <text evidence="1">The sequence shown here is derived from an EMBL/GenBank/DDBJ whole genome shotgun (WGS) entry which is preliminary data.</text>
</comment>
<dbReference type="GO" id="GO:0005829">
    <property type="term" value="C:cytosol"/>
    <property type="evidence" value="ECO:0007669"/>
    <property type="project" value="TreeGrafter"/>
</dbReference>
<dbReference type="SFLD" id="SFLDG01129">
    <property type="entry name" value="C1.5:_HAD__Beta-PGM__Phosphata"/>
    <property type="match status" value="1"/>
</dbReference>
<dbReference type="Pfam" id="PF13419">
    <property type="entry name" value="HAD_2"/>
    <property type="match status" value="1"/>
</dbReference>
<dbReference type="InterPro" id="IPR023214">
    <property type="entry name" value="HAD_sf"/>
</dbReference>
<dbReference type="InterPro" id="IPR036412">
    <property type="entry name" value="HAD-like_sf"/>
</dbReference>
<dbReference type="Gene3D" id="1.10.150.240">
    <property type="entry name" value="Putative phosphatase, domain 2"/>
    <property type="match status" value="1"/>
</dbReference>
<dbReference type="InterPro" id="IPR041492">
    <property type="entry name" value="HAD_2"/>
</dbReference>
<proteinExistence type="predicted"/>